<evidence type="ECO:0000313" key="2">
    <source>
        <dbReference type="EMBL" id="CAH1421742.1"/>
    </source>
</evidence>
<reference evidence="2 3" key="1">
    <citation type="submission" date="2022-01" db="EMBL/GenBank/DDBJ databases">
        <authorList>
            <person name="Xiong W."/>
            <person name="Schranz E."/>
        </authorList>
    </citation>
    <scope>NUCLEOTIDE SEQUENCE [LARGE SCALE GENOMIC DNA]</scope>
</reference>
<organism evidence="2 3">
    <name type="scientific">Lactuca virosa</name>
    <dbReference type="NCBI Taxonomy" id="75947"/>
    <lineage>
        <taxon>Eukaryota</taxon>
        <taxon>Viridiplantae</taxon>
        <taxon>Streptophyta</taxon>
        <taxon>Embryophyta</taxon>
        <taxon>Tracheophyta</taxon>
        <taxon>Spermatophyta</taxon>
        <taxon>Magnoliopsida</taxon>
        <taxon>eudicotyledons</taxon>
        <taxon>Gunneridae</taxon>
        <taxon>Pentapetalae</taxon>
        <taxon>asterids</taxon>
        <taxon>campanulids</taxon>
        <taxon>Asterales</taxon>
        <taxon>Asteraceae</taxon>
        <taxon>Cichorioideae</taxon>
        <taxon>Cichorieae</taxon>
        <taxon>Lactucinae</taxon>
        <taxon>Lactuca</taxon>
    </lineage>
</organism>
<feature type="region of interest" description="Disordered" evidence="1">
    <location>
        <begin position="60"/>
        <end position="89"/>
    </location>
</feature>
<dbReference type="Proteomes" id="UP001157418">
    <property type="component" value="Unassembled WGS sequence"/>
</dbReference>
<sequence>MESKGIKKLLKKQFSQILQLPAIGSFEEPTSTQMFHMLNQMGLTPPIFVIIQENVGCDPRVPTPKKANSKPKGVTIKEPSADEQPKKRKASCVLKVKVKSQSSKLKLKKPMKTVETVFNEEEVVFEIDDEEMDTKFHTNVSPQRDAFVKLNIKETSNLDVTVNTSHVDANITNSEQNSTSIPESNTVTPPEGPTSKSNTEEYSSSKFDLYS</sequence>
<keyword evidence="3" id="KW-1185">Reference proteome</keyword>
<protein>
    <submittedName>
        <fullName evidence="2">Uncharacterized protein</fullName>
    </submittedName>
</protein>
<proteinExistence type="predicted"/>
<dbReference type="EMBL" id="CAKMRJ010001112">
    <property type="protein sequence ID" value="CAH1421742.1"/>
    <property type="molecule type" value="Genomic_DNA"/>
</dbReference>
<evidence type="ECO:0000256" key="1">
    <source>
        <dbReference type="SAM" id="MobiDB-lite"/>
    </source>
</evidence>
<accession>A0AAU9M7N6</accession>
<feature type="region of interest" description="Disordered" evidence="1">
    <location>
        <begin position="169"/>
        <end position="211"/>
    </location>
</feature>
<gene>
    <name evidence="2" type="ORF">LVIROSA_LOCUS9126</name>
</gene>
<name>A0AAU9M7N6_9ASTR</name>
<evidence type="ECO:0000313" key="3">
    <source>
        <dbReference type="Proteomes" id="UP001157418"/>
    </source>
</evidence>
<dbReference type="AlphaFoldDB" id="A0AAU9M7N6"/>
<comment type="caution">
    <text evidence="2">The sequence shown here is derived from an EMBL/GenBank/DDBJ whole genome shotgun (WGS) entry which is preliminary data.</text>
</comment>